<dbReference type="GO" id="GO:0006355">
    <property type="term" value="P:regulation of DNA-templated transcription"/>
    <property type="evidence" value="ECO:0007669"/>
    <property type="project" value="InterPro"/>
</dbReference>
<name>A0AAD8RMX8_LOLMU</name>
<accession>A0AAD8RMX8</accession>
<evidence type="ECO:0000256" key="1">
    <source>
        <dbReference type="SAM" id="MobiDB-lite"/>
    </source>
</evidence>
<feature type="region of interest" description="Disordered" evidence="1">
    <location>
        <begin position="132"/>
        <end position="161"/>
    </location>
</feature>
<dbReference type="EMBL" id="JAUUTY010000005">
    <property type="protein sequence ID" value="KAK1627989.1"/>
    <property type="molecule type" value="Genomic_DNA"/>
</dbReference>
<proteinExistence type="predicted"/>
<dbReference type="Proteomes" id="UP001231189">
    <property type="component" value="Unassembled WGS sequence"/>
</dbReference>
<dbReference type="InterPro" id="IPR044835">
    <property type="entry name" value="ARF_plant"/>
</dbReference>
<organism evidence="2 3">
    <name type="scientific">Lolium multiflorum</name>
    <name type="common">Italian ryegrass</name>
    <name type="synonym">Lolium perenne subsp. multiflorum</name>
    <dbReference type="NCBI Taxonomy" id="4521"/>
    <lineage>
        <taxon>Eukaryota</taxon>
        <taxon>Viridiplantae</taxon>
        <taxon>Streptophyta</taxon>
        <taxon>Embryophyta</taxon>
        <taxon>Tracheophyta</taxon>
        <taxon>Spermatophyta</taxon>
        <taxon>Magnoliopsida</taxon>
        <taxon>Liliopsida</taxon>
        <taxon>Poales</taxon>
        <taxon>Poaceae</taxon>
        <taxon>BOP clade</taxon>
        <taxon>Pooideae</taxon>
        <taxon>Poodae</taxon>
        <taxon>Poeae</taxon>
        <taxon>Poeae Chloroplast Group 2 (Poeae type)</taxon>
        <taxon>Loliodinae</taxon>
        <taxon>Loliinae</taxon>
        <taxon>Lolium</taxon>
    </lineage>
</organism>
<reference evidence="2" key="1">
    <citation type="submission" date="2023-07" db="EMBL/GenBank/DDBJ databases">
        <title>A chromosome-level genome assembly of Lolium multiflorum.</title>
        <authorList>
            <person name="Chen Y."/>
            <person name="Copetti D."/>
            <person name="Kolliker R."/>
            <person name="Studer B."/>
        </authorList>
    </citation>
    <scope>NUCLEOTIDE SEQUENCE</scope>
    <source>
        <strain evidence="2">02402/16</strain>
        <tissue evidence="2">Leaf</tissue>
    </source>
</reference>
<gene>
    <name evidence="2" type="ORF">QYE76_002304</name>
</gene>
<dbReference type="AlphaFoldDB" id="A0AAD8RMX8"/>
<comment type="caution">
    <text evidence="2">The sequence shown here is derived from an EMBL/GenBank/DDBJ whole genome shotgun (WGS) entry which is preliminary data.</text>
</comment>
<sequence length="161" mass="17650">MPAAAADALRSSGDPLFDELWHACAGPLVTVPRVGDLVFYFPQGRIEQVEASMNQVAGNQMRLYDLPSKLLCRFINVELKVDTASVYMMVSKRIQKEIKDLQKDPPTSCNADLPAQDIAWCSGGGGDGEWPCLHGFTSRGMPDGSGPPGREVKLPRQRRHP</sequence>
<evidence type="ECO:0000313" key="2">
    <source>
        <dbReference type="EMBL" id="KAK1627989.1"/>
    </source>
</evidence>
<dbReference type="GO" id="GO:0003677">
    <property type="term" value="F:DNA binding"/>
    <property type="evidence" value="ECO:0007669"/>
    <property type="project" value="InterPro"/>
</dbReference>
<protein>
    <submittedName>
        <fullName evidence="2">Uncharacterized protein</fullName>
    </submittedName>
</protein>
<dbReference type="PANTHER" id="PTHR31384">
    <property type="entry name" value="AUXIN RESPONSE FACTOR 4-RELATED"/>
    <property type="match status" value="1"/>
</dbReference>
<keyword evidence="3" id="KW-1185">Reference proteome</keyword>
<dbReference type="PANTHER" id="PTHR31384:SF72">
    <property type="entry name" value="AUXIN RESPONSE FACTOR 4"/>
    <property type="match status" value="1"/>
</dbReference>
<evidence type="ECO:0000313" key="3">
    <source>
        <dbReference type="Proteomes" id="UP001231189"/>
    </source>
</evidence>
<dbReference type="GO" id="GO:0009725">
    <property type="term" value="P:response to hormone"/>
    <property type="evidence" value="ECO:0007669"/>
    <property type="project" value="InterPro"/>
</dbReference>